<dbReference type="STRING" id="1324350.AOY20_00495"/>
<evidence type="ECO:0000313" key="3">
    <source>
        <dbReference type="Proteomes" id="UP000064939"/>
    </source>
</evidence>
<protein>
    <submittedName>
        <fullName evidence="2">Uncharacterized protein</fullName>
    </submittedName>
</protein>
<gene>
    <name evidence="2" type="ORF">AOY20_00495</name>
</gene>
<dbReference type="RefSeq" id="WP_054580056.1">
    <property type="nucleotide sequence ID" value="NZ_CP012808.1"/>
</dbReference>
<keyword evidence="1" id="KW-0812">Transmembrane</keyword>
<dbReference type="OrthoDB" id="8445165at2"/>
<dbReference type="EMBL" id="CP012808">
    <property type="protein sequence ID" value="ALH94138.1"/>
    <property type="molecule type" value="Genomic_DNA"/>
</dbReference>
<organism evidence="2 3">
    <name type="scientific">Acinetobacter equi</name>
    <dbReference type="NCBI Taxonomy" id="1324350"/>
    <lineage>
        <taxon>Bacteria</taxon>
        <taxon>Pseudomonadati</taxon>
        <taxon>Pseudomonadota</taxon>
        <taxon>Gammaproteobacteria</taxon>
        <taxon>Moraxellales</taxon>
        <taxon>Moraxellaceae</taxon>
        <taxon>Acinetobacter</taxon>
    </lineage>
</organism>
<evidence type="ECO:0000313" key="2">
    <source>
        <dbReference type="EMBL" id="ALH94138.1"/>
    </source>
</evidence>
<accession>A0A0N9W9R1</accession>
<dbReference type="Proteomes" id="UP000064939">
    <property type="component" value="Chromosome"/>
</dbReference>
<evidence type="ECO:0000256" key="1">
    <source>
        <dbReference type="SAM" id="Phobius"/>
    </source>
</evidence>
<proteinExistence type="predicted"/>
<keyword evidence="1" id="KW-1133">Transmembrane helix</keyword>
<keyword evidence="3" id="KW-1185">Reference proteome</keyword>
<dbReference type="KEGG" id="aei:AOY20_00495"/>
<reference evidence="2 3" key="1">
    <citation type="journal article" date="2015" name="Int. J. Syst. Evol. Microbiol.">
        <title>Acinetobacter equi sp. nov. isolated from horse faeces.</title>
        <authorList>
            <person name="Poppel M.T."/>
            <person name="Skiebe E."/>
            <person name="Laue M."/>
            <person name="Bergmann H."/>
            <person name="Ebersberger I."/>
            <person name="Garn T."/>
            <person name="Fruth A."/>
            <person name="Baumgardt S."/>
            <person name="Busse H.J."/>
            <person name="Wilharm G."/>
        </authorList>
    </citation>
    <scope>NUCLEOTIDE SEQUENCE [LARGE SCALE GENOMIC DNA]</scope>
    <source>
        <strain evidence="2 3">114</strain>
    </source>
</reference>
<keyword evidence="1" id="KW-0472">Membrane</keyword>
<feature type="transmembrane region" description="Helical" evidence="1">
    <location>
        <begin position="323"/>
        <end position="343"/>
    </location>
</feature>
<name>A0A0N9W9R1_9GAMM</name>
<sequence length="350" mass="41250">MSFNELENLEYVERSLVDEVQAKVINLSIDFTIPDEQSNKELYSPFLYQMNEIIKDAFGENYNPEKIEGVMGVSNIEELWKDLYKAYKFNIKGNLLQRDKIIQGQELTELMFSFIGMFVGGDRLTRDMDILGDFSRKIFFKNKSEFHRFAKNDLLPKLEEKINDYMEIFDTFFSNYQEFKQMNLQARLEVETFKNSKVSSTNFKRTKMIYGEVFEILGSNINTIAFLNNIENQRKYDEFQSEKLTYQKYLTADKAAKMKCFEGNTTIFNIFGREYDSKLRNASHHKWLKYDESTQIITYPISGSSSEKITISYTEYLLKTNNIVMALMMLLSFELLITFNLGFRLNKNPL</sequence>
<dbReference type="AlphaFoldDB" id="A0A0N9W9R1"/>